<keyword evidence="2" id="KW-0805">Transcription regulation</keyword>
<sequence>MSISTDLYRTFLGVGLHLSFSKAAKEIGVSQSAISQSIKQLEKELNIVLFERTTKSVSFTPEGKELFDTVANAFSILDNGVTQLQDRLTHEQESVKLAATDTLCRHFLLPYFKKWQEKELETGLQITNRPSPICVQMVENREAQMAIVNTYEGLESNPQLEVIELQTMQDVFVGGPFYKGMGTIDLNRLMQEPLLLLTQGAASREFFDNLTGKACKKPSFELGSLDVLMDLVEINMGISLVPDILVKQKIKEGRVVEIKTDIIVPPRKIALVRSRLLPVSQGAAKFIDLLLKK</sequence>
<evidence type="ECO:0000313" key="7">
    <source>
        <dbReference type="Proteomes" id="UP000255367"/>
    </source>
</evidence>
<dbReference type="Gene3D" id="3.40.190.290">
    <property type="match status" value="1"/>
</dbReference>
<dbReference type="InterPro" id="IPR036388">
    <property type="entry name" value="WH-like_DNA-bd_sf"/>
</dbReference>
<feature type="domain" description="HTH lysR-type" evidence="5">
    <location>
        <begin position="9"/>
        <end position="60"/>
    </location>
</feature>
<keyword evidence="4" id="KW-0804">Transcription</keyword>
<dbReference type="PRINTS" id="PR00039">
    <property type="entry name" value="HTHLYSR"/>
</dbReference>
<dbReference type="FunFam" id="1.10.10.10:FF:000001">
    <property type="entry name" value="LysR family transcriptional regulator"/>
    <property type="match status" value="1"/>
</dbReference>
<name>A0A380NMV9_9FIRM</name>
<dbReference type="Proteomes" id="UP000255367">
    <property type="component" value="Unassembled WGS sequence"/>
</dbReference>
<dbReference type="EMBL" id="UHIO01000001">
    <property type="protein sequence ID" value="SUP44704.1"/>
    <property type="molecule type" value="Genomic_DNA"/>
</dbReference>
<dbReference type="OrthoDB" id="9778774at2"/>
<reference evidence="6 7" key="1">
    <citation type="submission" date="2018-06" db="EMBL/GenBank/DDBJ databases">
        <authorList>
            <consortium name="Pathogen Informatics"/>
            <person name="Doyle S."/>
        </authorList>
    </citation>
    <scope>NUCLEOTIDE SEQUENCE [LARGE SCALE GENOMIC DNA]</scope>
    <source>
        <strain evidence="6 7">NCTC12020</strain>
    </source>
</reference>
<evidence type="ECO:0000256" key="4">
    <source>
        <dbReference type="ARBA" id="ARBA00023163"/>
    </source>
</evidence>
<evidence type="ECO:0000256" key="1">
    <source>
        <dbReference type="ARBA" id="ARBA00009437"/>
    </source>
</evidence>
<evidence type="ECO:0000313" key="6">
    <source>
        <dbReference type="EMBL" id="SUP44704.1"/>
    </source>
</evidence>
<evidence type="ECO:0000259" key="5">
    <source>
        <dbReference type="PROSITE" id="PS50931"/>
    </source>
</evidence>
<dbReference type="InterPro" id="IPR036390">
    <property type="entry name" value="WH_DNA-bd_sf"/>
</dbReference>
<dbReference type="AlphaFoldDB" id="A0A380NMV9"/>
<dbReference type="Pfam" id="PF03466">
    <property type="entry name" value="LysR_substrate"/>
    <property type="match status" value="1"/>
</dbReference>
<protein>
    <submittedName>
        <fullName evidence="6">Cyn operon transcriptional activator</fullName>
    </submittedName>
</protein>
<dbReference type="SUPFAM" id="SSF46785">
    <property type="entry name" value="Winged helix' DNA-binding domain"/>
    <property type="match status" value="1"/>
</dbReference>
<dbReference type="CDD" id="cd05466">
    <property type="entry name" value="PBP2_LTTR_substrate"/>
    <property type="match status" value="1"/>
</dbReference>
<proteinExistence type="inferred from homology"/>
<dbReference type="RefSeq" id="WP_115310873.1">
    <property type="nucleotide sequence ID" value="NZ_UHIO01000001.1"/>
</dbReference>
<comment type="similarity">
    <text evidence="1">Belongs to the LysR transcriptional regulatory family.</text>
</comment>
<evidence type="ECO:0000256" key="3">
    <source>
        <dbReference type="ARBA" id="ARBA00023125"/>
    </source>
</evidence>
<accession>A0A380NMV9</accession>
<dbReference type="PANTHER" id="PTHR30126:SF64">
    <property type="entry name" value="HTH-TYPE TRANSCRIPTIONAL REGULATOR CITR"/>
    <property type="match status" value="1"/>
</dbReference>
<dbReference type="InterPro" id="IPR005119">
    <property type="entry name" value="LysR_subst-bd"/>
</dbReference>
<dbReference type="GO" id="GO:0003700">
    <property type="term" value="F:DNA-binding transcription factor activity"/>
    <property type="evidence" value="ECO:0007669"/>
    <property type="project" value="InterPro"/>
</dbReference>
<dbReference type="PROSITE" id="PS50931">
    <property type="entry name" value="HTH_LYSR"/>
    <property type="match status" value="1"/>
</dbReference>
<keyword evidence="7" id="KW-1185">Reference proteome</keyword>
<evidence type="ECO:0000256" key="2">
    <source>
        <dbReference type="ARBA" id="ARBA00023015"/>
    </source>
</evidence>
<dbReference type="SUPFAM" id="SSF53850">
    <property type="entry name" value="Periplasmic binding protein-like II"/>
    <property type="match status" value="1"/>
</dbReference>
<dbReference type="PANTHER" id="PTHR30126">
    <property type="entry name" value="HTH-TYPE TRANSCRIPTIONAL REGULATOR"/>
    <property type="match status" value="1"/>
</dbReference>
<dbReference type="InterPro" id="IPR000847">
    <property type="entry name" value="LysR_HTH_N"/>
</dbReference>
<dbReference type="Gene3D" id="1.10.10.10">
    <property type="entry name" value="Winged helix-like DNA-binding domain superfamily/Winged helix DNA-binding domain"/>
    <property type="match status" value="1"/>
</dbReference>
<gene>
    <name evidence="6" type="primary">cynR_4</name>
    <name evidence="6" type="ORF">NCTC12020_01790</name>
</gene>
<dbReference type="Pfam" id="PF00126">
    <property type="entry name" value="HTH_1"/>
    <property type="match status" value="1"/>
</dbReference>
<keyword evidence="3" id="KW-0238">DNA-binding</keyword>
<organism evidence="6 7">
    <name type="scientific">Veillonella criceti</name>
    <dbReference type="NCBI Taxonomy" id="103891"/>
    <lineage>
        <taxon>Bacteria</taxon>
        <taxon>Bacillati</taxon>
        <taxon>Bacillota</taxon>
        <taxon>Negativicutes</taxon>
        <taxon>Veillonellales</taxon>
        <taxon>Veillonellaceae</taxon>
        <taxon>Veillonella</taxon>
    </lineage>
</organism>
<dbReference type="GO" id="GO:0000976">
    <property type="term" value="F:transcription cis-regulatory region binding"/>
    <property type="evidence" value="ECO:0007669"/>
    <property type="project" value="TreeGrafter"/>
</dbReference>